<gene>
    <name evidence="3" type="ORF">N825_02815</name>
</gene>
<feature type="signal peptide" evidence="2">
    <location>
        <begin position="1"/>
        <end position="26"/>
    </location>
</feature>
<evidence type="ECO:0008006" key="5">
    <source>
        <dbReference type="Google" id="ProtNLM"/>
    </source>
</evidence>
<dbReference type="RefSeq" id="WP_157619174.1">
    <property type="nucleotide sequence ID" value="NZ_AVFL01000009.1"/>
</dbReference>
<evidence type="ECO:0000256" key="1">
    <source>
        <dbReference type="SAM" id="MobiDB-lite"/>
    </source>
</evidence>
<protein>
    <recommendedName>
        <fullName evidence="5">Beta/gamma crystallin 'Greek key' domain-containing protein</fullName>
    </recommendedName>
</protein>
<name>W9H1T4_9PROT</name>
<dbReference type="Proteomes" id="UP000019486">
    <property type="component" value="Unassembled WGS sequence"/>
</dbReference>
<dbReference type="AlphaFoldDB" id="W9H1T4"/>
<organism evidence="3 4">
    <name type="scientific">Skermanella stibiiresistens SB22</name>
    <dbReference type="NCBI Taxonomy" id="1385369"/>
    <lineage>
        <taxon>Bacteria</taxon>
        <taxon>Pseudomonadati</taxon>
        <taxon>Pseudomonadota</taxon>
        <taxon>Alphaproteobacteria</taxon>
        <taxon>Rhodospirillales</taxon>
        <taxon>Azospirillaceae</taxon>
        <taxon>Skermanella</taxon>
    </lineage>
</organism>
<reference evidence="3 4" key="1">
    <citation type="submission" date="2013-08" db="EMBL/GenBank/DDBJ databases">
        <title>The genome sequence of Skermanella stibiiresistens.</title>
        <authorList>
            <person name="Zhu W."/>
            <person name="Wang G."/>
        </authorList>
    </citation>
    <scope>NUCLEOTIDE SEQUENCE [LARGE SCALE GENOMIC DNA]</scope>
    <source>
        <strain evidence="3 4">SB22</strain>
    </source>
</reference>
<sequence>MPILRRLHWVGALPLLAALTPSMAVAQFFSSEENEAPTPTIELAREGPFEVVCVDDQDEEITSYGPLFRVLRDNGLEKRWQYEMRDGLTFIGRFDDRLTCQWNDRRPVVQPRSQPSTPRSNPMMPRSKPPVPR</sequence>
<feature type="region of interest" description="Disordered" evidence="1">
    <location>
        <begin position="104"/>
        <end position="133"/>
    </location>
</feature>
<keyword evidence="2" id="KW-0732">Signal</keyword>
<accession>W9H1T4</accession>
<dbReference type="OrthoDB" id="9811577at2"/>
<evidence type="ECO:0000256" key="2">
    <source>
        <dbReference type="SAM" id="SignalP"/>
    </source>
</evidence>
<feature type="compositionally biased region" description="Polar residues" evidence="1">
    <location>
        <begin position="111"/>
        <end position="120"/>
    </location>
</feature>
<proteinExistence type="predicted"/>
<evidence type="ECO:0000313" key="3">
    <source>
        <dbReference type="EMBL" id="EWY40120.1"/>
    </source>
</evidence>
<evidence type="ECO:0000313" key="4">
    <source>
        <dbReference type="Proteomes" id="UP000019486"/>
    </source>
</evidence>
<keyword evidence="4" id="KW-1185">Reference proteome</keyword>
<dbReference type="EMBL" id="AVFL01000009">
    <property type="protein sequence ID" value="EWY40120.1"/>
    <property type="molecule type" value="Genomic_DNA"/>
</dbReference>
<comment type="caution">
    <text evidence="3">The sequence shown here is derived from an EMBL/GenBank/DDBJ whole genome shotgun (WGS) entry which is preliminary data.</text>
</comment>
<feature type="chain" id="PRO_5004920748" description="Beta/gamma crystallin 'Greek key' domain-containing protein" evidence="2">
    <location>
        <begin position="27"/>
        <end position="133"/>
    </location>
</feature>